<evidence type="ECO:0000256" key="2">
    <source>
        <dbReference type="ARBA" id="ARBA00022737"/>
    </source>
</evidence>
<dbReference type="AlphaFoldDB" id="A0A0P1KN53"/>
<evidence type="ECO:0000256" key="1">
    <source>
        <dbReference type="ARBA" id="ARBA00022574"/>
    </source>
</evidence>
<dbReference type="InterPro" id="IPR015943">
    <property type="entry name" value="WD40/YVTN_repeat-like_dom_sf"/>
</dbReference>
<proteinExistence type="inferred from homology"/>
<dbReference type="EMBL" id="LN890565">
    <property type="protein sequence ID" value="CUS21337.1"/>
    <property type="molecule type" value="Genomic_DNA"/>
</dbReference>
<keyword evidence="1" id="KW-0853">WD repeat</keyword>
<dbReference type="OrthoDB" id="1667587at2759"/>
<dbReference type="Proteomes" id="UP000236544">
    <property type="component" value="Unassembled WGS sequence"/>
</dbReference>
<dbReference type="InterPro" id="IPR036322">
    <property type="entry name" value="WD40_repeat_dom_sf"/>
</dbReference>
<dbReference type="PANTHER" id="PTHR11227">
    <property type="entry name" value="WD-REPEAT PROTEIN INTERACTING WITH PHOSPHOINOSIDES WIPI -RELATED"/>
    <property type="match status" value="1"/>
</dbReference>
<accession>A0A0P1KN53</accession>
<keyword evidence="5" id="KW-1185">Reference proteome</keyword>
<dbReference type="GO" id="GO:0005737">
    <property type="term" value="C:cytoplasm"/>
    <property type="evidence" value="ECO:0007669"/>
    <property type="project" value="UniProtKB-ARBA"/>
</dbReference>
<keyword evidence="2" id="KW-0677">Repeat</keyword>
<dbReference type="SMART" id="SM00320">
    <property type="entry name" value="WD40"/>
    <property type="match status" value="2"/>
</dbReference>
<dbReference type="SUPFAM" id="SSF50978">
    <property type="entry name" value="WD40 repeat-like"/>
    <property type="match status" value="1"/>
</dbReference>
<evidence type="ECO:0000313" key="5">
    <source>
        <dbReference type="Proteomes" id="UP000236544"/>
    </source>
</evidence>
<dbReference type="InterPro" id="IPR048720">
    <property type="entry name" value="PROPPIN"/>
</dbReference>
<dbReference type="Gene3D" id="2.130.10.10">
    <property type="entry name" value="YVTN repeat-like/Quinoprotein amine dehydrogenase"/>
    <property type="match status" value="1"/>
</dbReference>
<evidence type="ECO:0000256" key="3">
    <source>
        <dbReference type="ARBA" id="ARBA00025740"/>
    </source>
</evidence>
<name>A0A0P1KN53_9SACH</name>
<reference evidence="5" key="1">
    <citation type="submission" date="2015-10" db="EMBL/GenBank/DDBJ databases">
        <authorList>
            <person name="Devillers H."/>
        </authorList>
    </citation>
    <scope>NUCLEOTIDE SEQUENCE [LARGE SCALE GENOMIC DNA]</scope>
</reference>
<dbReference type="InterPro" id="IPR001680">
    <property type="entry name" value="WD40_rpt"/>
</dbReference>
<comment type="similarity">
    <text evidence="3">Belongs to the WD repeat PROPPIN family.</text>
</comment>
<sequence length="423" mass="47680">MNTRPPIVAPNPVSDGRFLGVNFNQDYTCFSCCTQTGFMVFNVDPLECKLSRQFNSGNASGIATTRMLYRTNYVALVGGGRKPRYPPNKLIIWDDLQQRESITLSFMSAVKEVFLSRVHIVVVLENSIEIYEFSASHKRLISPLETCAGAAADFVVCQRTMRRSSATQAQASSGSTPQTITKGILAFPSARNPGQVQVADLSHLRSSEIEERAATQLPTSIIKAHKTPIRLIKLSPNGSMVATCSQQGTIIRIFSTQNGTLLGEFRRGLDRADLYEMAWSPRSNRLAVVSDKQTLHIFQVTDEDGDMKNKTHVLKDVPFFWKPKYLDSTWSMCSLHLRSALKGKDSMSDQEFYNDRCKLGWCQEGDEDSLVLIWKQSGVWEKYAILEKEPKTYAVNETLQTSATVQTPNKKRWEIVRESWRLL</sequence>
<dbReference type="Pfam" id="PF21032">
    <property type="entry name" value="PROPPIN"/>
    <property type="match status" value="1"/>
</dbReference>
<organism evidence="4 5">
    <name type="scientific">Lachancea quebecensis</name>
    <dbReference type="NCBI Taxonomy" id="1654605"/>
    <lineage>
        <taxon>Eukaryota</taxon>
        <taxon>Fungi</taxon>
        <taxon>Dikarya</taxon>
        <taxon>Ascomycota</taxon>
        <taxon>Saccharomycotina</taxon>
        <taxon>Saccharomycetes</taxon>
        <taxon>Saccharomycetales</taxon>
        <taxon>Saccharomycetaceae</taxon>
        <taxon>Lachancea</taxon>
    </lineage>
</organism>
<evidence type="ECO:0000313" key="4">
    <source>
        <dbReference type="EMBL" id="CUS21337.1"/>
    </source>
</evidence>
<protein>
    <submittedName>
        <fullName evidence="4">LAQU0S03e00254g1_1</fullName>
    </submittedName>
</protein>
<gene>
    <name evidence="4" type="ORF">LAQU0_S03e00254g</name>
</gene>